<proteinExistence type="predicted"/>
<dbReference type="PROSITE" id="PS50142">
    <property type="entry name" value="RNASE_3_2"/>
    <property type="match status" value="1"/>
</dbReference>
<evidence type="ECO:0000256" key="1">
    <source>
        <dbReference type="SAM" id="SignalP"/>
    </source>
</evidence>
<protein>
    <recommendedName>
        <fullName evidence="2">RNase III domain-containing protein</fullName>
    </recommendedName>
</protein>
<dbReference type="InterPro" id="IPR000999">
    <property type="entry name" value="RNase_III_dom"/>
</dbReference>
<evidence type="ECO:0000313" key="4">
    <source>
        <dbReference type="Proteomes" id="UP001058974"/>
    </source>
</evidence>
<feature type="signal peptide" evidence="1">
    <location>
        <begin position="1"/>
        <end position="30"/>
    </location>
</feature>
<dbReference type="GO" id="GO:0006396">
    <property type="term" value="P:RNA processing"/>
    <property type="evidence" value="ECO:0007669"/>
    <property type="project" value="InterPro"/>
</dbReference>
<evidence type="ECO:0000313" key="3">
    <source>
        <dbReference type="EMBL" id="KAI5416948.1"/>
    </source>
</evidence>
<dbReference type="Gene3D" id="1.10.1520.10">
    <property type="entry name" value="Ribonuclease III domain"/>
    <property type="match status" value="1"/>
</dbReference>
<reference evidence="3 4" key="1">
    <citation type="journal article" date="2022" name="Nat. Genet.">
        <title>Improved pea reference genome and pan-genome highlight genomic features and evolutionary characteristics.</title>
        <authorList>
            <person name="Yang T."/>
            <person name="Liu R."/>
            <person name="Luo Y."/>
            <person name="Hu S."/>
            <person name="Wang D."/>
            <person name="Wang C."/>
            <person name="Pandey M.K."/>
            <person name="Ge S."/>
            <person name="Xu Q."/>
            <person name="Li N."/>
            <person name="Li G."/>
            <person name="Huang Y."/>
            <person name="Saxena R.K."/>
            <person name="Ji Y."/>
            <person name="Li M."/>
            <person name="Yan X."/>
            <person name="He Y."/>
            <person name="Liu Y."/>
            <person name="Wang X."/>
            <person name="Xiang C."/>
            <person name="Varshney R.K."/>
            <person name="Ding H."/>
            <person name="Gao S."/>
            <person name="Zong X."/>
        </authorList>
    </citation>
    <scope>NUCLEOTIDE SEQUENCE [LARGE SCALE GENOMIC DNA]</scope>
    <source>
        <strain evidence="3 4">cv. Zhongwan 6</strain>
    </source>
</reference>
<dbReference type="Gramene" id="Psat4g057000.1">
    <property type="protein sequence ID" value="Psat4g057000.1.cds"/>
    <property type="gene ID" value="Psat4g057000"/>
</dbReference>
<dbReference type="Gramene" id="Psat04G0180600-T1">
    <property type="protein sequence ID" value="KAI5416948.1"/>
    <property type="gene ID" value="KIW84_041806"/>
</dbReference>
<gene>
    <name evidence="3" type="ORF">KIW84_041806</name>
</gene>
<feature type="chain" id="PRO_5038607626" description="RNase III domain-containing protein" evidence="1">
    <location>
        <begin position="31"/>
        <end position="180"/>
    </location>
</feature>
<dbReference type="InterPro" id="IPR036389">
    <property type="entry name" value="RNase_III_sf"/>
</dbReference>
<comment type="caution">
    <text evidence="3">The sequence shown here is derived from an EMBL/GenBank/DDBJ whole genome shotgun (WGS) entry which is preliminary data.</text>
</comment>
<sequence length="180" mass="19286">MRSTRATPTFTVFALFVIAILPHLTIQGHSFSPFASSLETLQKQLGYTFKTISLLRRAMTHASFSEENNKAFSIFGATIIGTSVSFNLLSEDVDVSAKEMNRRLSLISSVDSSCAVDGVRLGLHKVVRVSPKTNSSSTAVVCGAFRSIFAAIALDAGNSDTAGNVFLTVHGRDLGFSMAM</sequence>
<organism evidence="3 4">
    <name type="scientific">Pisum sativum</name>
    <name type="common">Garden pea</name>
    <name type="synonym">Lathyrus oleraceus</name>
    <dbReference type="NCBI Taxonomy" id="3888"/>
    <lineage>
        <taxon>Eukaryota</taxon>
        <taxon>Viridiplantae</taxon>
        <taxon>Streptophyta</taxon>
        <taxon>Embryophyta</taxon>
        <taxon>Tracheophyta</taxon>
        <taxon>Spermatophyta</taxon>
        <taxon>Magnoliopsida</taxon>
        <taxon>eudicotyledons</taxon>
        <taxon>Gunneridae</taxon>
        <taxon>Pentapetalae</taxon>
        <taxon>rosids</taxon>
        <taxon>fabids</taxon>
        <taxon>Fabales</taxon>
        <taxon>Fabaceae</taxon>
        <taxon>Papilionoideae</taxon>
        <taxon>50 kb inversion clade</taxon>
        <taxon>NPAAA clade</taxon>
        <taxon>Hologalegina</taxon>
        <taxon>IRL clade</taxon>
        <taxon>Fabeae</taxon>
        <taxon>Lathyrus</taxon>
    </lineage>
</organism>
<dbReference type="GO" id="GO:0004525">
    <property type="term" value="F:ribonuclease III activity"/>
    <property type="evidence" value="ECO:0007669"/>
    <property type="project" value="InterPro"/>
</dbReference>
<feature type="domain" description="RNase III" evidence="2">
    <location>
        <begin position="38"/>
        <end position="157"/>
    </location>
</feature>
<dbReference type="Pfam" id="PF14622">
    <property type="entry name" value="Ribonucleas_3_3"/>
    <property type="match status" value="1"/>
</dbReference>
<keyword evidence="4" id="KW-1185">Reference proteome</keyword>
<dbReference type="Proteomes" id="UP001058974">
    <property type="component" value="Chromosome 4"/>
</dbReference>
<dbReference type="OrthoDB" id="1925749at2759"/>
<name>A0A9D5APT4_PEA</name>
<dbReference type="SUPFAM" id="SSF69065">
    <property type="entry name" value="RNase III domain-like"/>
    <property type="match status" value="1"/>
</dbReference>
<keyword evidence="1" id="KW-0732">Signal</keyword>
<dbReference type="AlphaFoldDB" id="A0A9D5APT4"/>
<dbReference type="EMBL" id="JAMSHJ010000004">
    <property type="protein sequence ID" value="KAI5416948.1"/>
    <property type="molecule type" value="Genomic_DNA"/>
</dbReference>
<evidence type="ECO:0000259" key="2">
    <source>
        <dbReference type="PROSITE" id="PS50142"/>
    </source>
</evidence>
<accession>A0A9D5APT4</accession>
<dbReference type="SMART" id="SM00535">
    <property type="entry name" value="RIBOc"/>
    <property type="match status" value="1"/>
</dbReference>